<protein>
    <submittedName>
        <fullName evidence="2">Type II toxin-antitoxin system VapC family toxin</fullName>
    </submittedName>
</protein>
<dbReference type="Pfam" id="PF01850">
    <property type="entry name" value="PIN"/>
    <property type="match status" value="1"/>
</dbReference>
<comment type="caution">
    <text evidence="2">The sequence shown here is derived from an EMBL/GenBank/DDBJ whole genome shotgun (WGS) entry which is preliminary data.</text>
</comment>
<dbReference type="CDD" id="cd09854">
    <property type="entry name" value="PIN_VapC-like"/>
    <property type="match status" value="1"/>
</dbReference>
<proteinExistence type="predicted"/>
<dbReference type="InterPro" id="IPR002716">
    <property type="entry name" value="PIN_dom"/>
</dbReference>
<dbReference type="SUPFAM" id="SSF88723">
    <property type="entry name" value="PIN domain-like"/>
    <property type="match status" value="1"/>
</dbReference>
<dbReference type="EMBL" id="JAYFUL010000013">
    <property type="protein sequence ID" value="MEA5258179.1"/>
    <property type="molecule type" value="Genomic_DNA"/>
</dbReference>
<evidence type="ECO:0000313" key="2">
    <source>
        <dbReference type="EMBL" id="MEA5258179.1"/>
    </source>
</evidence>
<reference evidence="2 3" key="1">
    <citation type="submission" date="2023-12" db="EMBL/GenBank/DDBJ databases">
        <title>Novel species of the genus Arcicella isolated from rivers.</title>
        <authorList>
            <person name="Lu H."/>
        </authorList>
    </citation>
    <scope>NUCLEOTIDE SEQUENCE [LARGE SCALE GENOMIC DNA]</scope>
    <source>
        <strain evidence="2 3">LMG 21963</strain>
    </source>
</reference>
<dbReference type="InterPro" id="IPR029060">
    <property type="entry name" value="PIN-like_dom_sf"/>
</dbReference>
<dbReference type="Proteomes" id="UP001304671">
    <property type="component" value="Unassembled WGS sequence"/>
</dbReference>
<feature type="domain" description="PIN" evidence="1">
    <location>
        <begin position="3"/>
        <end position="124"/>
    </location>
</feature>
<dbReference type="Gene3D" id="3.40.50.1010">
    <property type="entry name" value="5'-nuclease"/>
    <property type="match status" value="1"/>
</dbReference>
<organism evidence="2 3">
    <name type="scientific">Arcicella aquatica</name>
    <dbReference type="NCBI Taxonomy" id="217141"/>
    <lineage>
        <taxon>Bacteria</taxon>
        <taxon>Pseudomonadati</taxon>
        <taxon>Bacteroidota</taxon>
        <taxon>Cytophagia</taxon>
        <taxon>Cytophagales</taxon>
        <taxon>Flectobacillaceae</taxon>
        <taxon>Arcicella</taxon>
    </lineage>
</organism>
<accession>A0ABU5QMU3</accession>
<keyword evidence="3" id="KW-1185">Reference proteome</keyword>
<evidence type="ECO:0000259" key="1">
    <source>
        <dbReference type="Pfam" id="PF01850"/>
    </source>
</evidence>
<gene>
    <name evidence="2" type="ORF">VB264_10340</name>
</gene>
<dbReference type="RefSeq" id="WP_323249091.1">
    <property type="nucleotide sequence ID" value="NZ_JAYFUL010000013.1"/>
</dbReference>
<name>A0ABU5QMU3_9BACT</name>
<sequence>MLYFDTDVLINYLFNQNQLSHSKAIAVYEQAIKDKVFFTSLLTLQELSYVANRLGCRESDVEIMIQDFMIAKPVAYTTTDFIRGIQLAKLIGFQHINDCLHTAIAENNGCTEIYTFNKSDFQKIQRHTKVKITIL</sequence>
<evidence type="ECO:0000313" key="3">
    <source>
        <dbReference type="Proteomes" id="UP001304671"/>
    </source>
</evidence>